<evidence type="ECO:0000256" key="9">
    <source>
        <dbReference type="ARBA" id="ARBA00049152"/>
    </source>
</evidence>
<name>A0A419V7C1_9BACL</name>
<dbReference type="GO" id="GO:2001295">
    <property type="term" value="P:malonyl-CoA biosynthetic process"/>
    <property type="evidence" value="ECO:0007669"/>
    <property type="project" value="UniProtKB-UniRule"/>
</dbReference>
<comment type="subunit">
    <text evidence="10">Acetyl-CoA carboxylase is a heterohexamer composed of biotin carboxyl carrier protein (AccB), biotin carboxylase (AccC) and two subunits each of ACCase subunit alpha (AccA) and ACCase subunit beta (AccD).</text>
</comment>
<gene>
    <name evidence="10" type="primary">accA</name>
    <name evidence="12" type="ORF">ATL39_1450</name>
</gene>
<evidence type="ECO:0000313" key="13">
    <source>
        <dbReference type="Proteomes" id="UP000285120"/>
    </source>
</evidence>
<evidence type="ECO:0000256" key="8">
    <source>
        <dbReference type="ARBA" id="ARBA00023160"/>
    </source>
</evidence>
<dbReference type="Gene3D" id="3.90.226.10">
    <property type="entry name" value="2-enoyl-CoA Hydratase, Chain A, domain 1"/>
    <property type="match status" value="1"/>
</dbReference>
<keyword evidence="3 10" id="KW-0808">Transferase</keyword>
<evidence type="ECO:0000256" key="1">
    <source>
        <dbReference type="ARBA" id="ARBA00004956"/>
    </source>
</evidence>
<dbReference type="NCBIfam" id="TIGR00513">
    <property type="entry name" value="accA"/>
    <property type="match status" value="1"/>
</dbReference>
<dbReference type="Pfam" id="PF03255">
    <property type="entry name" value="ACCA"/>
    <property type="match status" value="1"/>
</dbReference>
<dbReference type="RefSeq" id="WP_120192605.1">
    <property type="nucleotide sequence ID" value="NZ_RAPK01000007.1"/>
</dbReference>
<evidence type="ECO:0000256" key="2">
    <source>
        <dbReference type="ARBA" id="ARBA00022516"/>
    </source>
</evidence>
<keyword evidence="5 10" id="KW-0276">Fatty acid metabolism</keyword>
<accession>A0A419V7C1</accession>
<organism evidence="12 13">
    <name type="scientific">Sinobaca qinghaiensis</name>
    <dbReference type="NCBI Taxonomy" id="342944"/>
    <lineage>
        <taxon>Bacteria</taxon>
        <taxon>Bacillati</taxon>
        <taxon>Bacillota</taxon>
        <taxon>Bacilli</taxon>
        <taxon>Bacillales</taxon>
        <taxon>Sporolactobacillaceae</taxon>
        <taxon>Sinobaca</taxon>
    </lineage>
</organism>
<dbReference type="InterPro" id="IPR029045">
    <property type="entry name" value="ClpP/crotonase-like_dom_sf"/>
</dbReference>
<comment type="function">
    <text evidence="10">Component of the acetyl coenzyme A carboxylase (ACC) complex. First, biotin carboxylase catalyzes the carboxylation of biotin on its carrier protein (BCCP) and then the CO(2) group is transferred by the carboxyltransferase to acetyl-CoA to form malonyl-CoA.</text>
</comment>
<dbReference type="UniPathway" id="UPA00655">
    <property type="reaction ID" value="UER00711"/>
</dbReference>
<dbReference type="GO" id="GO:0006633">
    <property type="term" value="P:fatty acid biosynthetic process"/>
    <property type="evidence" value="ECO:0007669"/>
    <property type="project" value="UniProtKB-KW"/>
</dbReference>
<keyword evidence="7 10" id="KW-0443">Lipid metabolism</keyword>
<dbReference type="GO" id="GO:0016743">
    <property type="term" value="F:carboxyl- or carbamoyltransferase activity"/>
    <property type="evidence" value="ECO:0007669"/>
    <property type="project" value="UniProtKB-UniRule"/>
</dbReference>
<evidence type="ECO:0000259" key="11">
    <source>
        <dbReference type="PROSITE" id="PS50989"/>
    </source>
</evidence>
<comment type="caution">
    <text evidence="12">The sequence shown here is derived from an EMBL/GenBank/DDBJ whole genome shotgun (WGS) entry which is preliminary data.</text>
</comment>
<evidence type="ECO:0000313" key="12">
    <source>
        <dbReference type="EMBL" id="RKD75747.1"/>
    </source>
</evidence>
<evidence type="ECO:0000256" key="3">
    <source>
        <dbReference type="ARBA" id="ARBA00022679"/>
    </source>
</evidence>
<dbReference type="HAMAP" id="MF_00823">
    <property type="entry name" value="AcetylCoA_CT_alpha"/>
    <property type="match status" value="1"/>
</dbReference>
<dbReference type="EC" id="2.1.3.15" evidence="10"/>
<evidence type="ECO:0000256" key="6">
    <source>
        <dbReference type="ARBA" id="ARBA00022840"/>
    </source>
</evidence>
<evidence type="ECO:0000256" key="7">
    <source>
        <dbReference type="ARBA" id="ARBA00023098"/>
    </source>
</evidence>
<dbReference type="NCBIfam" id="NF041504">
    <property type="entry name" value="AccA_sub"/>
    <property type="match status" value="1"/>
</dbReference>
<evidence type="ECO:0000256" key="10">
    <source>
        <dbReference type="HAMAP-Rule" id="MF_00823"/>
    </source>
</evidence>
<dbReference type="PRINTS" id="PR01069">
    <property type="entry name" value="ACCCTRFRASEA"/>
</dbReference>
<protein>
    <recommendedName>
        <fullName evidence="10">Acetyl-coenzyme A carboxylase carboxyl transferase subunit alpha</fullName>
        <shortName evidence="10">ACCase subunit alpha</shortName>
        <shortName evidence="10">Acetyl-CoA carboxylase carboxyltransferase subunit alpha</shortName>
        <ecNumber evidence="10">2.1.3.15</ecNumber>
    </recommendedName>
</protein>
<evidence type="ECO:0000256" key="5">
    <source>
        <dbReference type="ARBA" id="ARBA00022832"/>
    </source>
</evidence>
<dbReference type="InterPro" id="IPR001095">
    <property type="entry name" value="Acetyl_CoA_COase_a_su"/>
</dbReference>
<comment type="subcellular location">
    <subcellularLocation>
        <location evidence="10">Cytoplasm</location>
    </subcellularLocation>
</comment>
<dbReference type="InterPro" id="IPR011763">
    <property type="entry name" value="COA_CT_C"/>
</dbReference>
<dbReference type="Proteomes" id="UP000285120">
    <property type="component" value="Unassembled WGS sequence"/>
</dbReference>
<evidence type="ECO:0000256" key="4">
    <source>
        <dbReference type="ARBA" id="ARBA00022741"/>
    </source>
</evidence>
<keyword evidence="13" id="KW-1185">Reference proteome</keyword>
<feature type="domain" description="CoA carboxyltransferase C-terminal" evidence="11">
    <location>
        <begin position="37"/>
        <end position="291"/>
    </location>
</feature>
<dbReference type="PROSITE" id="PS50989">
    <property type="entry name" value="COA_CT_CTER"/>
    <property type="match status" value="1"/>
</dbReference>
<dbReference type="GO" id="GO:0005524">
    <property type="term" value="F:ATP binding"/>
    <property type="evidence" value="ECO:0007669"/>
    <property type="project" value="UniProtKB-KW"/>
</dbReference>
<dbReference type="PANTHER" id="PTHR42853:SF3">
    <property type="entry name" value="ACETYL-COENZYME A CARBOXYLASE CARBOXYL TRANSFERASE SUBUNIT ALPHA, CHLOROPLASTIC"/>
    <property type="match status" value="1"/>
</dbReference>
<keyword evidence="6 10" id="KW-0067">ATP-binding</keyword>
<dbReference type="EMBL" id="RAPK01000007">
    <property type="protein sequence ID" value="RKD75747.1"/>
    <property type="molecule type" value="Genomic_DNA"/>
</dbReference>
<proteinExistence type="inferred from homology"/>
<dbReference type="SUPFAM" id="SSF52096">
    <property type="entry name" value="ClpP/crotonase"/>
    <property type="match status" value="1"/>
</dbReference>
<keyword evidence="8 10" id="KW-0275">Fatty acid biosynthesis</keyword>
<dbReference type="NCBIfam" id="NF004344">
    <property type="entry name" value="PRK05724.1"/>
    <property type="match status" value="1"/>
</dbReference>
<comment type="catalytic activity">
    <reaction evidence="9 10">
        <text>N(6)-carboxybiotinyl-L-lysyl-[protein] + acetyl-CoA = N(6)-biotinyl-L-lysyl-[protein] + malonyl-CoA</text>
        <dbReference type="Rhea" id="RHEA:54728"/>
        <dbReference type="Rhea" id="RHEA-COMP:10505"/>
        <dbReference type="Rhea" id="RHEA-COMP:10506"/>
        <dbReference type="ChEBI" id="CHEBI:57288"/>
        <dbReference type="ChEBI" id="CHEBI:57384"/>
        <dbReference type="ChEBI" id="CHEBI:83144"/>
        <dbReference type="ChEBI" id="CHEBI:83145"/>
        <dbReference type="EC" id="2.1.3.15"/>
    </reaction>
</comment>
<dbReference type="PANTHER" id="PTHR42853">
    <property type="entry name" value="ACETYL-COENZYME A CARBOXYLASE CARBOXYL TRANSFERASE SUBUNIT ALPHA"/>
    <property type="match status" value="1"/>
</dbReference>
<keyword evidence="4 10" id="KW-0547">Nucleotide-binding</keyword>
<dbReference type="GO" id="GO:0009317">
    <property type="term" value="C:acetyl-CoA carboxylase complex"/>
    <property type="evidence" value="ECO:0007669"/>
    <property type="project" value="InterPro"/>
</dbReference>
<sequence length="329" mass="36742">MNHLPFEKPVVELREKINELKEFTKDKEIDMSGEIDKLESRLEQLEDEIYGNLKPWQRVQIARHAERPTSLDYINELCTGFMEMHGDRLYGDDEAIVGGIAFYHGRPVTVIGHQRGKDTKENLRRNFGMPHPEGYRKALRLMKQAEKFNRPIICLIDTKGAYPGKAAEERGQSEAIARNLLEMAGFSVPIVSIVIGEGGSGGALALGVGNHIHMLENSTYSVISPEGAAALLWKDSAHAKKAAETMKITAPDLKKMEIIDEVIPEIRGGAHHNVAEQAKQIDKILKASIDELNKMSGEELIEQRYEKFKNIGEFNDDSAIIPADNPSAF</sequence>
<keyword evidence="10" id="KW-0963">Cytoplasm</keyword>
<keyword evidence="2 10" id="KW-0444">Lipid biosynthesis</keyword>
<comment type="similarity">
    <text evidence="10">Belongs to the AccA family.</text>
</comment>
<comment type="pathway">
    <text evidence="1 10">Lipid metabolism; malonyl-CoA biosynthesis; malonyl-CoA from acetyl-CoA: step 1/1.</text>
</comment>
<reference evidence="12 13" key="1">
    <citation type="submission" date="2018-09" db="EMBL/GenBank/DDBJ databases">
        <title>Genomic Encyclopedia of Archaeal and Bacterial Type Strains, Phase II (KMG-II): from individual species to whole genera.</title>
        <authorList>
            <person name="Goeker M."/>
        </authorList>
    </citation>
    <scope>NUCLEOTIDE SEQUENCE [LARGE SCALE GENOMIC DNA]</scope>
    <source>
        <strain evidence="12 13">DSM 17008</strain>
    </source>
</reference>
<dbReference type="AlphaFoldDB" id="A0A419V7C1"/>
<dbReference type="OrthoDB" id="9808023at2"/>
<dbReference type="GO" id="GO:0003989">
    <property type="term" value="F:acetyl-CoA carboxylase activity"/>
    <property type="evidence" value="ECO:0007669"/>
    <property type="project" value="InterPro"/>
</dbReference>